<evidence type="ECO:0008006" key="3">
    <source>
        <dbReference type="Google" id="ProtNLM"/>
    </source>
</evidence>
<dbReference type="EMBL" id="DMND01000259">
    <property type="protein sequence ID" value="HAN29808.1"/>
    <property type="molecule type" value="Genomic_DNA"/>
</dbReference>
<evidence type="ECO:0000313" key="2">
    <source>
        <dbReference type="Proteomes" id="UP000259273"/>
    </source>
</evidence>
<gene>
    <name evidence="1" type="ORF">DCP75_19225</name>
</gene>
<sequence length="401" mass="42749">RLNPMSSVGQPAEASTLLFVVGMHRSGTSALCAALRACGATFGEQLLAPMAGVNDEGFWEDAEVVAANEALLSAAGAHWYSLVSPGGEAVWPAAALVRFREEAGAILQRGFGAGVVQAVKDPRFCITLPLWLEACAELGIKAQVCTASRAPLEVAQSLQRRDGFPLGYGLRLDLAYRKALAPALPPGSLAVSFPELVEDPVKVMSRLAESLPLETGQNAVATAVRSDLRHHSAPAESEPLTQPVLSAADLPALEACIEHHYPTEAMLAEFAAGFVARGAQLTAVGDAHSRSLETIAAKDEDINALAAEHREALATIAERDQQITDLDSRLQDTGAWLERALATIAERDTQLAELDRRLAEIGGLHSHALEVIADKDREIAEIYAVPVIGLALRGARRYRRQ</sequence>
<proteinExistence type="predicted"/>
<comment type="caution">
    <text evidence="1">The sequence shown here is derived from an EMBL/GenBank/DDBJ whole genome shotgun (WGS) entry which is preliminary data.</text>
</comment>
<dbReference type="AlphaFoldDB" id="A0A3C1KTE2"/>
<evidence type="ECO:0000313" key="1">
    <source>
        <dbReference type="EMBL" id="HAN29808.1"/>
    </source>
</evidence>
<accession>A0A3C1KTE2</accession>
<name>A0A3C1KTE2_9GAMM</name>
<organism evidence="1 2">
    <name type="scientific">Haliea salexigens</name>
    <dbReference type="NCBI Taxonomy" id="287487"/>
    <lineage>
        <taxon>Bacteria</taxon>
        <taxon>Pseudomonadati</taxon>
        <taxon>Pseudomonadota</taxon>
        <taxon>Gammaproteobacteria</taxon>
        <taxon>Cellvibrionales</taxon>
        <taxon>Halieaceae</taxon>
        <taxon>Haliea</taxon>
    </lineage>
</organism>
<dbReference type="InterPro" id="IPR014556">
    <property type="entry name" value="UCP029407"/>
</dbReference>
<feature type="non-terminal residue" evidence="1">
    <location>
        <position position="1"/>
    </location>
</feature>
<protein>
    <recommendedName>
        <fullName evidence="3">Sulfotransferase family protein</fullName>
    </recommendedName>
</protein>
<dbReference type="InterPro" id="IPR027417">
    <property type="entry name" value="P-loop_NTPase"/>
</dbReference>
<dbReference type="Proteomes" id="UP000259273">
    <property type="component" value="Unassembled WGS sequence"/>
</dbReference>
<dbReference type="STRING" id="1121937.GCA_000423125_01795"/>
<reference evidence="1 2" key="1">
    <citation type="journal article" date="2018" name="Nat. Biotechnol.">
        <title>A standardized bacterial taxonomy based on genome phylogeny substantially revises the tree of life.</title>
        <authorList>
            <person name="Parks D.H."/>
            <person name="Chuvochina M."/>
            <person name="Waite D.W."/>
            <person name="Rinke C."/>
            <person name="Skarshewski A."/>
            <person name="Chaumeil P.A."/>
            <person name="Hugenholtz P."/>
        </authorList>
    </citation>
    <scope>NUCLEOTIDE SEQUENCE [LARGE SCALE GENOMIC DNA]</scope>
    <source>
        <strain evidence="1">UBA9158</strain>
    </source>
</reference>
<dbReference type="Gene3D" id="3.40.50.300">
    <property type="entry name" value="P-loop containing nucleotide triphosphate hydrolases"/>
    <property type="match status" value="1"/>
</dbReference>
<dbReference type="SUPFAM" id="SSF52540">
    <property type="entry name" value="P-loop containing nucleoside triphosphate hydrolases"/>
    <property type="match status" value="1"/>
</dbReference>
<dbReference type="PIRSF" id="PIRSF029407">
    <property type="entry name" value="UCP029407"/>
    <property type="match status" value="1"/>
</dbReference>